<evidence type="ECO:0000313" key="8">
    <source>
        <dbReference type="Proteomes" id="UP000472263"/>
    </source>
</evidence>
<reference evidence="7" key="3">
    <citation type="submission" date="2025-09" db="UniProtKB">
        <authorList>
            <consortium name="Ensembl"/>
        </authorList>
    </citation>
    <scope>IDENTIFICATION</scope>
</reference>
<dbReference type="AlphaFoldDB" id="A0A667X7L8"/>
<evidence type="ECO:0000256" key="3">
    <source>
        <dbReference type="ARBA" id="ARBA00022514"/>
    </source>
</evidence>
<comment type="subcellular location">
    <subcellularLocation>
        <location evidence="1">Secreted</location>
    </subcellularLocation>
</comment>
<keyword evidence="3" id="KW-0202">Cytokine</keyword>
<keyword evidence="5" id="KW-0325">Glycoprotein</keyword>
<gene>
    <name evidence="7" type="primary">ifng1</name>
</gene>
<dbReference type="Gene3D" id="1.20.1250.10">
    <property type="match status" value="1"/>
</dbReference>
<keyword evidence="4" id="KW-0964">Secreted</keyword>
<dbReference type="GO" id="GO:0006955">
    <property type="term" value="P:immune response"/>
    <property type="evidence" value="ECO:0007669"/>
    <property type="project" value="InterPro"/>
</dbReference>
<keyword evidence="6" id="KW-0732">Signal</keyword>
<evidence type="ECO:0000256" key="2">
    <source>
        <dbReference type="ARBA" id="ARBA00007566"/>
    </source>
</evidence>
<proteinExistence type="inferred from homology"/>
<evidence type="ECO:0000313" key="7">
    <source>
        <dbReference type="Ensembl" id="ENSMMDP00005004901.1"/>
    </source>
</evidence>
<dbReference type="GO" id="GO:0005615">
    <property type="term" value="C:extracellular space"/>
    <property type="evidence" value="ECO:0007669"/>
    <property type="project" value="UniProtKB-KW"/>
</dbReference>
<dbReference type="InParanoid" id="A0A667X7L8"/>
<keyword evidence="8" id="KW-1185">Reference proteome</keyword>
<dbReference type="SUPFAM" id="SSF47266">
    <property type="entry name" value="4-helical cytokines"/>
    <property type="match status" value="1"/>
</dbReference>
<reference evidence="7" key="2">
    <citation type="submission" date="2025-08" db="UniProtKB">
        <authorList>
            <consortium name="Ensembl"/>
        </authorList>
    </citation>
    <scope>IDENTIFICATION</scope>
</reference>
<dbReference type="GO" id="GO:0005133">
    <property type="term" value="F:type II interferon receptor binding"/>
    <property type="evidence" value="ECO:0007669"/>
    <property type="project" value="InterPro"/>
</dbReference>
<evidence type="ECO:0000256" key="6">
    <source>
        <dbReference type="SAM" id="SignalP"/>
    </source>
</evidence>
<dbReference type="PANTHER" id="PTHR11419:SF0">
    <property type="entry name" value="INTERFERON GAMMA"/>
    <property type="match status" value="1"/>
</dbReference>
<evidence type="ECO:0000256" key="1">
    <source>
        <dbReference type="ARBA" id="ARBA00004613"/>
    </source>
</evidence>
<dbReference type="Proteomes" id="UP000472263">
    <property type="component" value="Chromosome 23"/>
</dbReference>
<dbReference type="Ensembl" id="ENSMMDT00005005038.1">
    <property type="protein sequence ID" value="ENSMMDP00005004901.1"/>
    <property type="gene ID" value="ENSMMDG00005002707.1"/>
</dbReference>
<reference evidence="7" key="1">
    <citation type="submission" date="2019-06" db="EMBL/GenBank/DDBJ databases">
        <authorList>
            <consortium name="Wellcome Sanger Institute Data Sharing"/>
        </authorList>
    </citation>
    <scope>NUCLEOTIDE SEQUENCE [LARGE SCALE GENOMIC DNA]</scope>
</reference>
<feature type="signal peptide" evidence="6">
    <location>
        <begin position="1"/>
        <end position="21"/>
    </location>
</feature>
<dbReference type="GeneTree" id="ENSGT00940000174747"/>
<dbReference type="InterPro" id="IPR002069">
    <property type="entry name" value="Interferon_gamma"/>
</dbReference>
<dbReference type="InterPro" id="IPR009079">
    <property type="entry name" value="4_helix_cytokine-like_core"/>
</dbReference>
<evidence type="ECO:0000256" key="5">
    <source>
        <dbReference type="ARBA" id="ARBA00023180"/>
    </source>
</evidence>
<accession>A0A667X7L8</accession>
<sequence length="208" mass="23681">MSHNTILAVVCLSICLSVCLGSSSHISIKMNQSINSLLQHYPISDDDRYNGKPVFSKDLLGSKMESVSPLSLSQDWGKRVFMVSVLEAYEKLLGQMLSEPPLNSSAQNCSDGRAGTGPLAHSLCFVLRAVRDLRRHHYRSLEPDRNKLLGGLQAVQKIQEDIKRRVVWSKALWELQWLYQEASSLVEKRAQRRRRRRQAQRVKNPQRG</sequence>
<feature type="chain" id="PRO_5025587540" evidence="6">
    <location>
        <begin position="22"/>
        <end position="208"/>
    </location>
</feature>
<evidence type="ECO:0000256" key="4">
    <source>
        <dbReference type="ARBA" id="ARBA00022525"/>
    </source>
</evidence>
<comment type="similarity">
    <text evidence="2">Belongs to the type II (or gamma) interferon family.</text>
</comment>
<organism evidence="7 8">
    <name type="scientific">Myripristis murdjan</name>
    <name type="common">pinecone soldierfish</name>
    <dbReference type="NCBI Taxonomy" id="586833"/>
    <lineage>
        <taxon>Eukaryota</taxon>
        <taxon>Metazoa</taxon>
        <taxon>Chordata</taxon>
        <taxon>Craniata</taxon>
        <taxon>Vertebrata</taxon>
        <taxon>Euteleostomi</taxon>
        <taxon>Actinopterygii</taxon>
        <taxon>Neopterygii</taxon>
        <taxon>Teleostei</taxon>
        <taxon>Neoteleostei</taxon>
        <taxon>Acanthomorphata</taxon>
        <taxon>Holocentriformes</taxon>
        <taxon>Holocentridae</taxon>
        <taxon>Myripristis</taxon>
    </lineage>
</organism>
<name>A0A667X7L8_9TELE</name>
<dbReference type="PANTHER" id="PTHR11419">
    <property type="entry name" value="INTERFERON GAMMA"/>
    <property type="match status" value="1"/>
</dbReference>
<protein>
    <submittedName>
        <fullName evidence="7">Uncharacterized protein</fullName>
    </submittedName>
</protein>
<dbReference type="GO" id="GO:0005125">
    <property type="term" value="F:cytokine activity"/>
    <property type="evidence" value="ECO:0007669"/>
    <property type="project" value="UniProtKB-KW"/>
</dbReference>